<dbReference type="RefSeq" id="WP_155479555.1">
    <property type="nucleotide sequence ID" value="NZ_WNKV01000007.1"/>
</dbReference>
<comment type="similarity">
    <text evidence="7 8">Belongs to the class I-like SAM-binding methyltransferase superfamily. C5-methyltransferase family.</text>
</comment>
<dbReference type="Pfam" id="PF00145">
    <property type="entry name" value="DNA_methylase"/>
    <property type="match status" value="2"/>
</dbReference>
<evidence type="ECO:0000256" key="8">
    <source>
        <dbReference type="RuleBase" id="RU000416"/>
    </source>
</evidence>
<keyword evidence="3 7" id="KW-0808">Transferase</keyword>
<evidence type="ECO:0000256" key="1">
    <source>
        <dbReference type="ARBA" id="ARBA00011975"/>
    </source>
</evidence>
<evidence type="ECO:0000256" key="3">
    <source>
        <dbReference type="ARBA" id="ARBA00022679"/>
    </source>
</evidence>
<dbReference type="PROSITE" id="PS00095">
    <property type="entry name" value="C5_MTASE_2"/>
    <property type="match status" value="1"/>
</dbReference>
<dbReference type="AlphaFoldDB" id="A0A9X5AT32"/>
<accession>A0A9X5AT32</accession>
<evidence type="ECO:0000256" key="2">
    <source>
        <dbReference type="ARBA" id="ARBA00022603"/>
    </source>
</evidence>
<keyword evidence="5" id="KW-0680">Restriction system</keyword>
<dbReference type="PANTHER" id="PTHR10629">
    <property type="entry name" value="CYTOSINE-SPECIFIC METHYLTRANSFERASE"/>
    <property type="match status" value="1"/>
</dbReference>
<dbReference type="SUPFAM" id="SSF53335">
    <property type="entry name" value="S-adenosyl-L-methionine-dependent methyltransferases"/>
    <property type="match status" value="1"/>
</dbReference>
<comment type="caution">
    <text evidence="9">The sequence shown here is derived from an EMBL/GenBank/DDBJ whole genome shotgun (WGS) entry which is preliminary data.</text>
</comment>
<dbReference type="NCBIfam" id="TIGR00675">
    <property type="entry name" value="dcm"/>
    <property type="match status" value="1"/>
</dbReference>
<evidence type="ECO:0000256" key="5">
    <source>
        <dbReference type="ARBA" id="ARBA00022747"/>
    </source>
</evidence>
<dbReference type="GO" id="GO:0044027">
    <property type="term" value="P:negative regulation of gene expression via chromosomal CpG island methylation"/>
    <property type="evidence" value="ECO:0007669"/>
    <property type="project" value="TreeGrafter"/>
</dbReference>
<proteinExistence type="inferred from homology"/>
<evidence type="ECO:0000313" key="9">
    <source>
        <dbReference type="EMBL" id="MTW16623.1"/>
    </source>
</evidence>
<dbReference type="PANTHER" id="PTHR10629:SF52">
    <property type="entry name" value="DNA (CYTOSINE-5)-METHYLTRANSFERASE 1"/>
    <property type="match status" value="1"/>
</dbReference>
<comment type="catalytic activity">
    <reaction evidence="6">
        <text>a 2'-deoxycytidine in DNA + S-adenosyl-L-methionine = a 5-methyl-2'-deoxycytidine in DNA + S-adenosyl-L-homocysteine + H(+)</text>
        <dbReference type="Rhea" id="RHEA:13681"/>
        <dbReference type="Rhea" id="RHEA-COMP:11369"/>
        <dbReference type="Rhea" id="RHEA-COMP:11370"/>
        <dbReference type="ChEBI" id="CHEBI:15378"/>
        <dbReference type="ChEBI" id="CHEBI:57856"/>
        <dbReference type="ChEBI" id="CHEBI:59789"/>
        <dbReference type="ChEBI" id="CHEBI:85452"/>
        <dbReference type="ChEBI" id="CHEBI:85454"/>
        <dbReference type="EC" id="2.1.1.37"/>
    </reaction>
</comment>
<evidence type="ECO:0000256" key="4">
    <source>
        <dbReference type="ARBA" id="ARBA00022691"/>
    </source>
</evidence>
<evidence type="ECO:0000313" key="10">
    <source>
        <dbReference type="Proteomes" id="UP000438991"/>
    </source>
</evidence>
<dbReference type="Gene3D" id="3.90.120.10">
    <property type="entry name" value="DNA Methylase, subunit A, domain 2"/>
    <property type="match status" value="1"/>
</dbReference>
<dbReference type="GO" id="GO:0032259">
    <property type="term" value="P:methylation"/>
    <property type="evidence" value="ECO:0007669"/>
    <property type="project" value="UniProtKB-KW"/>
</dbReference>
<evidence type="ECO:0000256" key="7">
    <source>
        <dbReference type="PROSITE-ProRule" id="PRU01016"/>
    </source>
</evidence>
<dbReference type="Gene3D" id="3.40.50.150">
    <property type="entry name" value="Vaccinia Virus protein VP39"/>
    <property type="match status" value="1"/>
</dbReference>
<dbReference type="Proteomes" id="UP000438991">
    <property type="component" value="Unassembled WGS sequence"/>
</dbReference>
<dbReference type="InterPro" id="IPR029063">
    <property type="entry name" value="SAM-dependent_MTases_sf"/>
</dbReference>
<evidence type="ECO:0000256" key="6">
    <source>
        <dbReference type="ARBA" id="ARBA00047422"/>
    </source>
</evidence>
<feature type="active site" evidence="7">
    <location>
        <position position="110"/>
    </location>
</feature>
<name>A0A9X5AT32_9BRAD</name>
<dbReference type="PRINTS" id="PR00105">
    <property type="entry name" value="C5METTRFRASE"/>
</dbReference>
<sequence>MKAGAAVRATKLERIRRGRAPRVLELCSGCGGMSLGLKAAGFNLVAHIELDTTAAESYAINFSAPVAACREAWAIARDMTESDPVSLCRDLGLDGSPADQFDVLAAGLPCQAFARIGRSKLRSVTGDDDAFKNDPRARLYQRFLQYVEAVHPVAIVIENVPDILNFGGHNVPEEICGTLEDMGYLARYTLLNAAYYGVPQMRERLFLLAVDASLGRPPGFPVPTHAAKLPSGYEGARTVALRYVPDEGSRFTESPWPASTLPSAVTVRDALSDLPRITEHYKAPAVMRRRHVSDVLPYPSFTSLTDYAAKMRAWPGLPKCHAGTDGHVVRLTPRDFEIFRRMRIGGDYPHASVVAQAIFEERLSHIRPRPAQGSEAWRALHKASVPPYDPGKFPNKWWKMDPAMPSRTLTAHMGKDTYSHIHWDSRQRRTVSVREAARLQSFPDAFRFAGAMNAAFRQIGNAVPPLLALAVGRQLKLDLLRKPAARCDRAETDETSDVAAA</sequence>
<dbReference type="PROSITE" id="PS51679">
    <property type="entry name" value="SAM_MT_C5"/>
    <property type="match status" value="1"/>
</dbReference>
<reference evidence="9 10" key="1">
    <citation type="submission" date="2019-11" db="EMBL/GenBank/DDBJ databases">
        <title>Whole-genome sequence of Rhodoplanes serenus DSM 18633, type strain.</title>
        <authorList>
            <person name="Kyndt J.A."/>
            <person name="Meyer T.E."/>
        </authorList>
    </citation>
    <scope>NUCLEOTIDE SEQUENCE [LARGE SCALE GENOMIC DNA]</scope>
    <source>
        <strain evidence="9 10">DSM 18633</strain>
    </source>
</reference>
<dbReference type="InterPro" id="IPR001525">
    <property type="entry name" value="C5_MeTfrase"/>
</dbReference>
<keyword evidence="4 7" id="KW-0949">S-adenosyl-L-methionine</keyword>
<dbReference type="GO" id="GO:0009307">
    <property type="term" value="P:DNA restriction-modification system"/>
    <property type="evidence" value="ECO:0007669"/>
    <property type="project" value="UniProtKB-KW"/>
</dbReference>
<organism evidence="9 10">
    <name type="scientific">Rhodoplanes serenus</name>
    <dbReference type="NCBI Taxonomy" id="200615"/>
    <lineage>
        <taxon>Bacteria</taxon>
        <taxon>Pseudomonadati</taxon>
        <taxon>Pseudomonadota</taxon>
        <taxon>Alphaproteobacteria</taxon>
        <taxon>Hyphomicrobiales</taxon>
        <taxon>Nitrobacteraceae</taxon>
        <taxon>Rhodoplanes</taxon>
    </lineage>
</organism>
<dbReference type="GO" id="GO:0003677">
    <property type="term" value="F:DNA binding"/>
    <property type="evidence" value="ECO:0007669"/>
    <property type="project" value="TreeGrafter"/>
</dbReference>
<dbReference type="EMBL" id="WNKV01000007">
    <property type="protein sequence ID" value="MTW16623.1"/>
    <property type="molecule type" value="Genomic_DNA"/>
</dbReference>
<gene>
    <name evidence="9" type="primary">dcm</name>
    <name evidence="9" type="ORF">GJ689_10445</name>
</gene>
<keyword evidence="2 7" id="KW-0489">Methyltransferase</keyword>
<dbReference type="GO" id="GO:0003886">
    <property type="term" value="F:DNA (cytosine-5-)-methyltransferase activity"/>
    <property type="evidence" value="ECO:0007669"/>
    <property type="project" value="UniProtKB-EC"/>
</dbReference>
<dbReference type="InterPro" id="IPR031303">
    <property type="entry name" value="C5_meth_CS"/>
</dbReference>
<dbReference type="EC" id="2.1.1.37" evidence="1"/>
<protein>
    <recommendedName>
        <fullName evidence="1">DNA (cytosine-5-)-methyltransferase</fullName>
        <ecNumber evidence="1">2.1.1.37</ecNumber>
    </recommendedName>
</protein>
<dbReference type="InterPro" id="IPR050390">
    <property type="entry name" value="C5-Methyltransferase"/>
</dbReference>